<dbReference type="PANTHER" id="PTHR43918">
    <property type="entry name" value="ACETYLCHOLINESTERASE"/>
    <property type="match status" value="1"/>
</dbReference>
<name>A0ABN3IAJ8_9ACTN</name>
<reference evidence="5 6" key="1">
    <citation type="journal article" date="2019" name="Int. J. Syst. Evol. Microbiol.">
        <title>The Global Catalogue of Microorganisms (GCM) 10K type strain sequencing project: providing services to taxonomists for standard genome sequencing and annotation.</title>
        <authorList>
            <consortium name="The Broad Institute Genomics Platform"/>
            <consortium name="The Broad Institute Genome Sequencing Center for Infectious Disease"/>
            <person name="Wu L."/>
            <person name="Ma J."/>
        </authorList>
    </citation>
    <scope>NUCLEOTIDE SEQUENCE [LARGE SCALE GENOMIC DNA]</scope>
    <source>
        <strain evidence="5 6">JCM 3325</strain>
    </source>
</reference>
<keyword evidence="3" id="KW-0732">Signal</keyword>
<dbReference type="Gene3D" id="3.40.50.1820">
    <property type="entry name" value="alpha/beta hydrolase"/>
    <property type="match status" value="1"/>
</dbReference>
<dbReference type="PANTHER" id="PTHR43918:SF4">
    <property type="entry name" value="CARBOXYLIC ESTER HYDROLASE"/>
    <property type="match status" value="1"/>
</dbReference>
<dbReference type="Pfam" id="PF00135">
    <property type="entry name" value="COesterase"/>
    <property type="match status" value="1"/>
</dbReference>
<evidence type="ECO:0000313" key="5">
    <source>
        <dbReference type="EMBL" id="GAA2399354.1"/>
    </source>
</evidence>
<dbReference type="RefSeq" id="WP_344586417.1">
    <property type="nucleotide sequence ID" value="NZ_BAAARW010000001.1"/>
</dbReference>
<evidence type="ECO:0000256" key="2">
    <source>
        <dbReference type="ARBA" id="ARBA00022801"/>
    </source>
</evidence>
<comment type="caution">
    <text evidence="5">The sequence shown here is derived from an EMBL/GenBank/DDBJ whole genome shotgun (WGS) entry which is preliminary data.</text>
</comment>
<dbReference type="InterPro" id="IPR019826">
    <property type="entry name" value="Carboxylesterase_B_AS"/>
</dbReference>
<dbReference type="PROSITE" id="PS00941">
    <property type="entry name" value="CARBOXYLESTERASE_B_2"/>
    <property type="match status" value="1"/>
</dbReference>
<dbReference type="InterPro" id="IPR002018">
    <property type="entry name" value="CarbesteraseB"/>
</dbReference>
<feature type="signal peptide" evidence="3">
    <location>
        <begin position="1"/>
        <end position="27"/>
    </location>
</feature>
<feature type="chain" id="PRO_5044957995" description="Carboxylic ester hydrolase" evidence="3">
    <location>
        <begin position="28"/>
        <end position="542"/>
    </location>
</feature>
<accession>A0ABN3IAJ8</accession>
<dbReference type="Proteomes" id="UP001501231">
    <property type="component" value="Unassembled WGS sequence"/>
</dbReference>
<keyword evidence="6" id="KW-1185">Reference proteome</keyword>
<evidence type="ECO:0000313" key="6">
    <source>
        <dbReference type="Proteomes" id="UP001501231"/>
    </source>
</evidence>
<dbReference type="PROSITE" id="PS00122">
    <property type="entry name" value="CARBOXYLESTERASE_B_1"/>
    <property type="match status" value="1"/>
</dbReference>
<dbReference type="EC" id="3.1.1.-" evidence="3"/>
<keyword evidence="2 3" id="KW-0378">Hydrolase</keyword>
<evidence type="ECO:0000259" key="4">
    <source>
        <dbReference type="Pfam" id="PF00135"/>
    </source>
</evidence>
<evidence type="ECO:0000256" key="1">
    <source>
        <dbReference type="ARBA" id="ARBA00005964"/>
    </source>
</evidence>
<feature type="domain" description="Carboxylesterase type B" evidence="4">
    <location>
        <begin position="30"/>
        <end position="513"/>
    </location>
</feature>
<dbReference type="InterPro" id="IPR050654">
    <property type="entry name" value="AChE-related_enzymes"/>
</dbReference>
<dbReference type="InterPro" id="IPR029058">
    <property type="entry name" value="AB_hydrolase_fold"/>
</dbReference>
<protein>
    <recommendedName>
        <fullName evidence="3">Carboxylic ester hydrolase</fullName>
        <ecNumber evidence="3">3.1.1.-</ecNumber>
    </recommendedName>
</protein>
<proteinExistence type="inferred from homology"/>
<organism evidence="5 6">
    <name type="scientific">Actinomadura vinacea</name>
    <dbReference type="NCBI Taxonomy" id="115336"/>
    <lineage>
        <taxon>Bacteria</taxon>
        <taxon>Bacillati</taxon>
        <taxon>Actinomycetota</taxon>
        <taxon>Actinomycetes</taxon>
        <taxon>Streptosporangiales</taxon>
        <taxon>Thermomonosporaceae</taxon>
        <taxon>Actinomadura</taxon>
    </lineage>
</organism>
<sequence length="542" mass="57401">MIRQRAFRFVIGLALALPALHVPAAQAADRNVVRTDKGLVRGGTVQGVDKFLGIPFAAPPVGDRRLAPPAPATRWSGVRQATAFSPPCPQLPSGNGPRSEAEDCLYVNVFRPAGARGRLPVLFYIYGGGLQNGGAQQYDGAKLAADNNVVVVAANYRLNVFGLLTLPGFGGNQALLDQQAALRWTRTNIAAFGGDSRAVTIGGESAGGMSVCAHLAAPGSAGLFKGAIIQSGACTSAPRAQAEAQGAEFARSVGCTDPDALACLRAKPVAELLDASARTQTFFVHGGGPLPTAPADAVDAGRFARVPVMIGANRDEGRSFALGFLGYTPEQYEAWVRTVYGDRASGVLERYPISDYTGRYAAVYAIAAIMTDAGLVAGIGGCPTLTLAQRFARHTRTFKYRFDDRKFPGLTPGRPEGYEWGAPHAGELPYLFPSFDNGTPITPLFTADQRRLADDMSHYWGSFTRGGTPNTPRHRLAYWPDVRAKAVLSLRPGGQSTRISFAQYRADHNCDFWDTVSAPGAASRAIDLMAARGVSLGTPALG</sequence>
<dbReference type="SUPFAM" id="SSF53474">
    <property type="entry name" value="alpha/beta-Hydrolases"/>
    <property type="match status" value="1"/>
</dbReference>
<dbReference type="InterPro" id="IPR019819">
    <property type="entry name" value="Carboxylesterase_B_CS"/>
</dbReference>
<gene>
    <name evidence="5" type="ORF">GCM10010191_02870</name>
</gene>
<evidence type="ECO:0000256" key="3">
    <source>
        <dbReference type="RuleBase" id="RU361235"/>
    </source>
</evidence>
<comment type="similarity">
    <text evidence="1 3">Belongs to the type-B carboxylesterase/lipase family.</text>
</comment>
<dbReference type="EMBL" id="BAAARW010000001">
    <property type="protein sequence ID" value="GAA2399354.1"/>
    <property type="molecule type" value="Genomic_DNA"/>
</dbReference>